<evidence type="ECO:0000256" key="9">
    <source>
        <dbReference type="SAM" id="MobiDB-lite"/>
    </source>
</evidence>
<sequence>MKMKLFVTATFYMVTSTCILPSPLTLQLILEFAKWKGWDQIVLFENFTSLDCVFIYTKPLIACLSNEGIAMSIQSAANPNIPDALAIQKHRIGSIVLLDGLNLTSPDNVLHVVRRLRLRMFTHLWITQAIRKLHVTASQKFQFNYYVSWLMITMRNTDATIDTVLRHLNIGIDSDVIVATSPLTYEAIQEMSRTYWNRTCASLQRYGLSFDFPEPPIKKFDENASINLNYAILENKTVLFQFVHAYKIRFSDNSSLVTNFLGSWCLNSWSLNSPISVKLRNEFKGQPIVFGVLNGTIDRQMDTDEEEANDVTPLLDFANFVTSSVNASIEFIPHEKLGTLNNKVWNYLLGDVVTGEVDIGLGYITVNKERQEEMSFSHPLIRYMRNIYYHPLETGTMRDIFRQPFNNCLLSCVASTYFAILVTMGLIIYAAKTVLHNEEANRVEIGEAALWCISIMCMQGSAWTPWNPSGKTVLLFSLMFALVTYSAYAGFITSILSVQASGIKSITDILSHNFELGYSITDDEYIRNVNDSNLRQLYIRAYNSRESKLDTISGLTKAVKGHYGFFVSATLARRALRSTLIQERCTLKELPLPQTFTTVALPMANSCPYKKIINLNILKIRERGVLNRITERMLPEMPRCKSPTTFHSARLADVYSAFFILIAGSVSAVSIWVVERIWHKRRQMKETIVRGMRQHRLMPSHLPHLPQLPRFSHLPHLSHLHSREHRRNNFSLKTNDEHFASSSAVPTHDSREEISRRKNQQHYMDVDEEIDQPRLEPKFFSWRKRNNFKGTGLSIKMLDKSQKSRSKAIDNTTFPFHQ</sequence>
<feature type="domain" description="Ionotropic glutamate receptor C-terminal" evidence="11">
    <location>
        <begin position="420"/>
        <end position="664"/>
    </location>
</feature>
<feature type="region of interest" description="Disordered" evidence="9">
    <location>
        <begin position="799"/>
        <end position="818"/>
    </location>
</feature>
<evidence type="ECO:0000259" key="11">
    <source>
        <dbReference type="Pfam" id="PF00060"/>
    </source>
</evidence>
<keyword evidence="4 10" id="KW-0812">Transmembrane</keyword>
<keyword evidence="6 10" id="KW-0472">Membrane</keyword>
<feature type="transmembrane region" description="Helical" evidence="10">
    <location>
        <begin position="407"/>
        <end position="428"/>
    </location>
</feature>
<evidence type="ECO:0000256" key="3">
    <source>
        <dbReference type="ARBA" id="ARBA00022475"/>
    </source>
</evidence>
<evidence type="ECO:0000313" key="12">
    <source>
        <dbReference type="EMBL" id="CAD1472788.1"/>
    </source>
</evidence>
<evidence type="ECO:0000256" key="6">
    <source>
        <dbReference type="ARBA" id="ARBA00023136"/>
    </source>
</evidence>
<dbReference type="GO" id="GO:0015276">
    <property type="term" value="F:ligand-gated monoatomic ion channel activity"/>
    <property type="evidence" value="ECO:0007669"/>
    <property type="project" value="InterPro"/>
</dbReference>
<proteinExistence type="inferred from homology"/>
<dbReference type="OrthoDB" id="8186464at2759"/>
<dbReference type="Pfam" id="PF00060">
    <property type="entry name" value="Lig_chan"/>
    <property type="match status" value="1"/>
</dbReference>
<dbReference type="InterPro" id="IPR052192">
    <property type="entry name" value="Insect_Ionotropic_Sensory_Rcpt"/>
</dbReference>
<comment type="subcellular location">
    <subcellularLocation>
        <location evidence="1">Cell membrane</location>
        <topology evidence="1">Multi-pass membrane protein</topology>
    </subcellularLocation>
</comment>
<gene>
    <name evidence="12" type="ORF">MHI_LOCUS335296</name>
</gene>
<dbReference type="PANTHER" id="PTHR42643">
    <property type="entry name" value="IONOTROPIC RECEPTOR 20A-RELATED"/>
    <property type="match status" value="1"/>
</dbReference>
<keyword evidence="7" id="KW-0675">Receptor</keyword>
<comment type="similarity">
    <text evidence="2">Belongs to the glutamate-gated ion channel (TC 1.A.10.1) family.</text>
</comment>
<feature type="region of interest" description="Disordered" evidence="9">
    <location>
        <begin position="740"/>
        <end position="762"/>
    </location>
</feature>
<evidence type="ECO:0000256" key="5">
    <source>
        <dbReference type="ARBA" id="ARBA00022989"/>
    </source>
</evidence>
<feature type="transmembrane region" description="Helical" evidence="10">
    <location>
        <begin position="473"/>
        <end position="496"/>
    </location>
</feature>
<evidence type="ECO:0000313" key="13">
    <source>
        <dbReference type="Proteomes" id="UP000752696"/>
    </source>
</evidence>
<feature type="transmembrane region" description="Helical" evidence="10">
    <location>
        <begin position="448"/>
        <end position="466"/>
    </location>
</feature>
<keyword evidence="8" id="KW-0325">Glycoprotein</keyword>
<dbReference type="SUPFAM" id="SSF53850">
    <property type="entry name" value="Periplasmic binding protein-like II"/>
    <property type="match status" value="1"/>
</dbReference>
<dbReference type="Proteomes" id="UP000752696">
    <property type="component" value="Unassembled WGS sequence"/>
</dbReference>
<evidence type="ECO:0000256" key="8">
    <source>
        <dbReference type="ARBA" id="ARBA00023180"/>
    </source>
</evidence>
<keyword evidence="3" id="KW-1003">Cell membrane</keyword>
<reference evidence="12" key="1">
    <citation type="submission" date="2020-07" db="EMBL/GenBank/DDBJ databases">
        <authorList>
            <person name="Nazaruddin N."/>
        </authorList>
    </citation>
    <scope>NUCLEOTIDE SEQUENCE</scope>
</reference>
<keyword evidence="13" id="KW-1185">Reference proteome</keyword>
<evidence type="ECO:0000256" key="10">
    <source>
        <dbReference type="SAM" id="Phobius"/>
    </source>
</evidence>
<dbReference type="GO" id="GO:0005886">
    <property type="term" value="C:plasma membrane"/>
    <property type="evidence" value="ECO:0007669"/>
    <property type="project" value="UniProtKB-SubCell"/>
</dbReference>
<dbReference type="Gene3D" id="3.40.190.10">
    <property type="entry name" value="Periplasmic binding protein-like II"/>
    <property type="match status" value="1"/>
</dbReference>
<dbReference type="EMBL" id="CAJDYZ010005802">
    <property type="protein sequence ID" value="CAD1472788.1"/>
    <property type="molecule type" value="Genomic_DNA"/>
</dbReference>
<dbReference type="Gene3D" id="1.10.287.70">
    <property type="match status" value="1"/>
</dbReference>
<feature type="compositionally biased region" description="Polar residues" evidence="9">
    <location>
        <begin position="809"/>
        <end position="818"/>
    </location>
</feature>
<protein>
    <recommendedName>
        <fullName evidence="11">Ionotropic glutamate receptor C-terminal domain-containing protein</fullName>
    </recommendedName>
</protein>
<evidence type="ECO:0000256" key="2">
    <source>
        <dbReference type="ARBA" id="ARBA00008685"/>
    </source>
</evidence>
<dbReference type="InterPro" id="IPR001320">
    <property type="entry name" value="Iontro_rcpt_C"/>
</dbReference>
<dbReference type="GO" id="GO:0050906">
    <property type="term" value="P:detection of stimulus involved in sensory perception"/>
    <property type="evidence" value="ECO:0007669"/>
    <property type="project" value="UniProtKB-ARBA"/>
</dbReference>
<evidence type="ECO:0000256" key="7">
    <source>
        <dbReference type="ARBA" id="ARBA00023170"/>
    </source>
</evidence>
<name>A0A6V7H5I0_9HYME</name>
<comment type="caution">
    <text evidence="12">The sequence shown here is derived from an EMBL/GenBank/DDBJ whole genome shotgun (WGS) entry which is preliminary data.</text>
</comment>
<accession>A0A6V7H5I0</accession>
<feature type="transmembrane region" description="Helical" evidence="10">
    <location>
        <begin position="654"/>
        <end position="674"/>
    </location>
</feature>
<organism evidence="12 13">
    <name type="scientific">Heterotrigona itama</name>
    <dbReference type="NCBI Taxonomy" id="395501"/>
    <lineage>
        <taxon>Eukaryota</taxon>
        <taxon>Metazoa</taxon>
        <taxon>Ecdysozoa</taxon>
        <taxon>Arthropoda</taxon>
        <taxon>Hexapoda</taxon>
        <taxon>Insecta</taxon>
        <taxon>Pterygota</taxon>
        <taxon>Neoptera</taxon>
        <taxon>Endopterygota</taxon>
        <taxon>Hymenoptera</taxon>
        <taxon>Apocrita</taxon>
        <taxon>Aculeata</taxon>
        <taxon>Apoidea</taxon>
        <taxon>Anthophila</taxon>
        <taxon>Apidae</taxon>
        <taxon>Heterotrigona</taxon>
    </lineage>
</organism>
<dbReference type="PANTHER" id="PTHR42643:SF33">
    <property type="entry name" value="GLUTAMATE RECEPTOR 2-LIKE PROTEIN"/>
    <property type="match status" value="1"/>
</dbReference>
<evidence type="ECO:0000256" key="4">
    <source>
        <dbReference type="ARBA" id="ARBA00022692"/>
    </source>
</evidence>
<evidence type="ECO:0000256" key="1">
    <source>
        <dbReference type="ARBA" id="ARBA00004651"/>
    </source>
</evidence>
<keyword evidence="5 10" id="KW-1133">Transmembrane helix</keyword>
<dbReference type="AlphaFoldDB" id="A0A6V7H5I0"/>